<evidence type="ECO:0000313" key="3">
    <source>
        <dbReference type="Proteomes" id="UP000476411"/>
    </source>
</evidence>
<feature type="chain" id="PRO_5025467069" evidence="1">
    <location>
        <begin position="21"/>
        <end position="100"/>
    </location>
</feature>
<keyword evidence="3" id="KW-1185">Reference proteome</keyword>
<reference evidence="2 3" key="1">
    <citation type="submission" date="2020-01" db="EMBL/GenBank/DDBJ databases">
        <title>Complete genome sequence of Chitinophaga sp. H33E-04 isolated from quinoa roots.</title>
        <authorList>
            <person name="Weon H.-Y."/>
            <person name="Lee S.A."/>
        </authorList>
    </citation>
    <scope>NUCLEOTIDE SEQUENCE [LARGE SCALE GENOMIC DNA]</scope>
    <source>
        <strain evidence="2 3">H33E-04</strain>
    </source>
</reference>
<sequence length="100" mass="10815">MRFLAIILSLFILLETVAPCCLWDSCAQETTSSEKDGNKSQGDCSPFAATCSTCVAGANVPEIQSFSMEAPLQFIKHVAGPLSFILSTYSEPHYQPPRVA</sequence>
<gene>
    <name evidence="2" type="ORF">GWR21_29480</name>
</gene>
<dbReference type="Proteomes" id="UP000476411">
    <property type="component" value="Chromosome"/>
</dbReference>
<dbReference type="EMBL" id="CP048113">
    <property type="protein sequence ID" value="QHS63565.1"/>
    <property type="molecule type" value="Genomic_DNA"/>
</dbReference>
<dbReference type="KEGG" id="chih:GWR21_29480"/>
<evidence type="ECO:0000256" key="1">
    <source>
        <dbReference type="SAM" id="SignalP"/>
    </source>
</evidence>
<organism evidence="2 3">
    <name type="scientific">Chitinophaga agri</name>
    <dbReference type="NCBI Taxonomy" id="2703787"/>
    <lineage>
        <taxon>Bacteria</taxon>
        <taxon>Pseudomonadati</taxon>
        <taxon>Bacteroidota</taxon>
        <taxon>Chitinophagia</taxon>
        <taxon>Chitinophagales</taxon>
        <taxon>Chitinophagaceae</taxon>
        <taxon>Chitinophaga</taxon>
    </lineage>
</organism>
<keyword evidence="1" id="KW-0732">Signal</keyword>
<protein>
    <submittedName>
        <fullName evidence="2">Uncharacterized protein</fullName>
    </submittedName>
</protein>
<dbReference type="AlphaFoldDB" id="A0A6B9ZQA7"/>
<dbReference type="RefSeq" id="WP_162335281.1">
    <property type="nucleotide sequence ID" value="NZ_CP048113.1"/>
</dbReference>
<evidence type="ECO:0000313" key="2">
    <source>
        <dbReference type="EMBL" id="QHS63565.1"/>
    </source>
</evidence>
<feature type="signal peptide" evidence="1">
    <location>
        <begin position="1"/>
        <end position="20"/>
    </location>
</feature>
<proteinExistence type="predicted"/>
<name>A0A6B9ZQA7_9BACT</name>
<accession>A0A6B9ZQA7</accession>